<dbReference type="EMBL" id="KN840468">
    <property type="protein sequence ID" value="KIP09265.1"/>
    <property type="molecule type" value="Genomic_DNA"/>
</dbReference>
<organism evidence="2 3">
    <name type="scientific">Phlebiopsis gigantea (strain 11061_1 CR5-6)</name>
    <name type="common">White-rot fungus</name>
    <name type="synonym">Peniophora gigantea</name>
    <dbReference type="NCBI Taxonomy" id="745531"/>
    <lineage>
        <taxon>Eukaryota</taxon>
        <taxon>Fungi</taxon>
        <taxon>Dikarya</taxon>
        <taxon>Basidiomycota</taxon>
        <taxon>Agaricomycotina</taxon>
        <taxon>Agaricomycetes</taxon>
        <taxon>Polyporales</taxon>
        <taxon>Phanerochaetaceae</taxon>
        <taxon>Phlebiopsis</taxon>
    </lineage>
</organism>
<accession>A0A0C3SD01</accession>
<feature type="compositionally biased region" description="Polar residues" evidence="1">
    <location>
        <begin position="331"/>
        <end position="340"/>
    </location>
</feature>
<protein>
    <submittedName>
        <fullName evidence="2">Uncharacterized protein</fullName>
    </submittedName>
</protein>
<name>A0A0C3SD01_PHLG1</name>
<sequence>MTATAMTPISLSPGMQLLPRGDDNVDIAPYSTGIGRRWMTLYMLADGSMGVPLSHALNGSTACEAILHASKPFNDGSLQKHTLSINIESYGIFNVQKYAYNTKANSRRGKTYAEIAKQVAQTVEKFFKQYVNYLAPEHNKLGLGGPGLRFEDLYLVALVPLEKHKRMYECVLGYQEIINDPHRHPWSERYPGVFMSQRDDIYRDNLSASTHTPLEYAAADQPSRSFSRYDNESSFGENPDVAYSPGFNSIGPESSRNPDTNPPRACPRVAHYDVAASHNQVQKESHPVLYQNHIQGHNHNLRSPMSALQVSGNSDDCHYTYTLHPGGGPQANGSSQMCHQDSSSSSDDDFPIRQVNLNGIDTQWASSSPSVCEEPHLVEHMFLARHCDPAFNSWYTPT</sequence>
<evidence type="ECO:0000256" key="1">
    <source>
        <dbReference type="SAM" id="MobiDB-lite"/>
    </source>
</evidence>
<dbReference type="Proteomes" id="UP000053257">
    <property type="component" value="Unassembled WGS sequence"/>
</dbReference>
<reference evidence="2 3" key="1">
    <citation type="journal article" date="2014" name="PLoS Genet.">
        <title>Analysis of the Phlebiopsis gigantea genome, transcriptome and secretome provides insight into its pioneer colonization strategies of wood.</title>
        <authorList>
            <person name="Hori C."/>
            <person name="Ishida T."/>
            <person name="Igarashi K."/>
            <person name="Samejima M."/>
            <person name="Suzuki H."/>
            <person name="Master E."/>
            <person name="Ferreira P."/>
            <person name="Ruiz-Duenas F.J."/>
            <person name="Held B."/>
            <person name="Canessa P."/>
            <person name="Larrondo L.F."/>
            <person name="Schmoll M."/>
            <person name="Druzhinina I.S."/>
            <person name="Kubicek C.P."/>
            <person name="Gaskell J.A."/>
            <person name="Kersten P."/>
            <person name="St John F."/>
            <person name="Glasner J."/>
            <person name="Sabat G."/>
            <person name="Splinter BonDurant S."/>
            <person name="Syed K."/>
            <person name="Yadav J."/>
            <person name="Mgbeahuruike A.C."/>
            <person name="Kovalchuk A."/>
            <person name="Asiegbu F.O."/>
            <person name="Lackner G."/>
            <person name="Hoffmeister D."/>
            <person name="Rencoret J."/>
            <person name="Gutierrez A."/>
            <person name="Sun H."/>
            <person name="Lindquist E."/>
            <person name="Barry K."/>
            <person name="Riley R."/>
            <person name="Grigoriev I.V."/>
            <person name="Henrissat B."/>
            <person name="Kues U."/>
            <person name="Berka R.M."/>
            <person name="Martinez A.T."/>
            <person name="Covert S.F."/>
            <person name="Blanchette R.A."/>
            <person name="Cullen D."/>
        </authorList>
    </citation>
    <scope>NUCLEOTIDE SEQUENCE [LARGE SCALE GENOMIC DNA]</scope>
    <source>
        <strain evidence="2 3">11061_1 CR5-6</strain>
    </source>
</reference>
<feature type="region of interest" description="Disordered" evidence="1">
    <location>
        <begin position="218"/>
        <end position="263"/>
    </location>
</feature>
<evidence type="ECO:0000313" key="3">
    <source>
        <dbReference type="Proteomes" id="UP000053257"/>
    </source>
</evidence>
<feature type="compositionally biased region" description="Polar residues" evidence="1">
    <location>
        <begin position="222"/>
        <end position="236"/>
    </location>
</feature>
<dbReference type="AlphaFoldDB" id="A0A0C3SD01"/>
<dbReference type="HOGENOM" id="CLU_692812_0_0_1"/>
<keyword evidence="3" id="KW-1185">Reference proteome</keyword>
<feature type="region of interest" description="Disordered" evidence="1">
    <location>
        <begin position="328"/>
        <end position="350"/>
    </location>
</feature>
<gene>
    <name evidence="2" type="ORF">PHLGIDRAFT_12065</name>
</gene>
<proteinExistence type="predicted"/>
<evidence type="ECO:0000313" key="2">
    <source>
        <dbReference type="EMBL" id="KIP09265.1"/>
    </source>
</evidence>